<name>A0ABW2PY60_9BACL</name>
<evidence type="ECO:0000313" key="1">
    <source>
        <dbReference type="EMBL" id="MFC7392670.1"/>
    </source>
</evidence>
<gene>
    <name evidence="1" type="ORF">ACFQRG_06690</name>
</gene>
<dbReference type="EMBL" id="JBHTCO010000005">
    <property type="protein sequence ID" value="MFC7392670.1"/>
    <property type="molecule type" value="Genomic_DNA"/>
</dbReference>
<comment type="caution">
    <text evidence="1">The sequence shown here is derived from an EMBL/GenBank/DDBJ whole genome shotgun (WGS) entry which is preliminary data.</text>
</comment>
<reference evidence="2" key="1">
    <citation type="journal article" date="2019" name="Int. J. Syst. Evol. Microbiol.">
        <title>The Global Catalogue of Microorganisms (GCM) 10K type strain sequencing project: providing services to taxonomists for standard genome sequencing and annotation.</title>
        <authorList>
            <consortium name="The Broad Institute Genomics Platform"/>
            <consortium name="The Broad Institute Genome Sequencing Center for Infectious Disease"/>
            <person name="Wu L."/>
            <person name="Ma J."/>
        </authorList>
    </citation>
    <scope>NUCLEOTIDE SEQUENCE [LARGE SCALE GENOMIC DNA]</scope>
    <source>
        <strain evidence="2">CGMCC 1.16305</strain>
    </source>
</reference>
<proteinExistence type="predicted"/>
<evidence type="ECO:0008006" key="3">
    <source>
        <dbReference type="Google" id="ProtNLM"/>
    </source>
</evidence>
<evidence type="ECO:0000313" key="2">
    <source>
        <dbReference type="Proteomes" id="UP001596505"/>
    </source>
</evidence>
<keyword evidence="2" id="KW-1185">Reference proteome</keyword>
<protein>
    <recommendedName>
        <fullName evidence="3">AraC family transcriptional regulator</fullName>
    </recommendedName>
</protein>
<accession>A0ABW2PY60</accession>
<sequence>MNELSILLTKACFLSTVTDITKDVRLYRHSFLLING</sequence>
<dbReference type="RefSeq" id="WP_380965063.1">
    <property type="nucleotide sequence ID" value="NZ_JBHTCO010000005.1"/>
</dbReference>
<dbReference type="Proteomes" id="UP001596505">
    <property type="component" value="Unassembled WGS sequence"/>
</dbReference>
<organism evidence="1 2">
    <name type="scientific">Scopulibacillus cellulosilyticus</name>
    <dbReference type="NCBI Taxonomy" id="2665665"/>
    <lineage>
        <taxon>Bacteria</taxon>
        <taxon>Bacillati</taxon>
        <taxon>Bacillota</taxon>
        <taxon>Bacilli</taxon>
        <taxon>Bacillales</taxon>
        <taxon>Sporolactobacillaceae</taxon>
        <taxon>Scopulibacillus</taxon>
    </lineage>
</organism>